<name>A0ABX8CIA8_9CHLA</name>
<evidence type="ECO:0000313" key="1">
    <source>
        <dbReference type="EMBL" id="QVE48912.1"/>
    </source>
</evidence>
<dbReference type="Proteomes" id="UP000680625">
    <property type="component" value="Chromosome"/>
</dbReference>
<reference evidence="1 2" key="1">
    <citation type="submission" date="2020-08" db="EMBL/GenBank/DDBJ databases">
        <title>Isolation and characterization of novel Chlamydia from Siamese crocodiles (Crocodylus siamensis).</title>
        <authorList>
            <person name="Sariya L."/>
        </authorList>
    </citation>
    <scope>NUCLEOTIDE SEQUENCE [LARGE SCALE GENOMIC DNA]</scope>
    <source>
        <strain evidence="1 2">No. 12</strain>
    </source>
</reference>
<organism evidence="1 2">
    <name type="scientific">Chlamydia crocodili</name>
    <dbReference type="NCBI Taxonomy" id="2766982"/>
    <lineage>
        <taxon>Bacteria</taxon>
        <taxon>Pseudomonadati</taxon>
        <taxon>Chlamydiota</taxon>
        <taxon>Chlamydiia</taxon>
        <taxon>Chlamydiales</taxon>
        <taxon>Chlamydiaceae</taxon>
        <taxon>Chlamydia/Chlamydophila group</taxon>
        <taxon>Chlamydia</taxon>
    </lineage>
</organism>
<sequence length="198" mass="22780">MIQRFFSFFLSLIFPKLCYGCREPGEFLCDECLVTLKIEKVTGRCPHCFHILGIDEMATCRDCLPSFSRKSFCLYVPSAKALSLYSQACLGKLPAIKFFTRVIRHQWEFHEIFPKKIFYLISKIPKDLVKQLSKEAGVPYQGILPLECQLNSLKKHIDTGPICILSDYPLSRECQNNIEKHAPRPAILISLFLSETLR</sequence>
<protein>
    <recommendedName>
        <fullName evidence="3">Double zinc ribbon domain-containing protein</fullName>
    </recommendedName>
</protein>
<dbReference type="GeneID" id="301704825"/>
<evidence type="ECO:0008006" key="3">
    <source>
        <dbReference type="Google" id="ProtNLM"/>
    </source>
</evidence>
<gene>
    <name evidence="1" type="ORF">H9Q19_04310</name>
</gene>
<dbReference type="RefSeq" id="WP_213240646.1">
    <property type="nucleotide sequence ID" value="NZ_CP060791.1"/>
</dbReference>
<keyword evidence="2" id="KW-1185">Reference proteome</keyword>
<evidence type="ECO:0000313" key="2">
    <source>
        <dbReference type="Proteomes" id="UP000680625"/>
    </source>
</evidence>
<accession>A0ABX8CIA8</accession>
<proteinExistence type="predicted"/>
<dbReference type="EMBL" id="CP060791">
    <property type="protein sequence ID" value="QVE48912.1"/>
    <property type="molecule type" value="Genomic_DNA"/>
</dbReference>